<comment type="similarity">
    <text evidence="1">Belongs to the bacterial solute-binding protein 1 family.</text>
</comment>
<dbReference type="InterPro" id="IPR006059">
    <property type="entry name" value="SBP"/>
</dbReference>
<reference evidence="6" key="1">
    <citation type="submission" date="2023-07" db="EMBL/GenBank/DDBJ databases">
        <title>Myceligenerans salitolerans sp. nov., a halotolerant actinomycete isolated from a salt lake in Xinjiang, China.</title>
        <authorList>
            <person name="Guan T."/>
        </authorList>
    </citation>
    <scope>NUCLEOTIDE SEQUENCE [LARGE SCALE GENOMIC DNA]</scope>
    <source>
        <strain evidence="6">XHU 5031</strain>
    </source>
</reference>
<dbReference type="Pfam" id="PF01547">
    <property type="entry name" value="SBP_bac_1"/>
    <property type="match status" value="1"/>
</dbReference>
<dbReference type="Gene3D" id="3.40.190.10">
    <property type="entry name" value="Periplasmic binding protein-like II"/>
    <property type="match status" value="1"/>
</dbReference>
<feature type="chain" id="PRO_5047407983" evidence="4">
    <location>
        <begin position="30"/>
        <end position="439"/>
    </location>
</feature>
<feature type="signal peptide" evidence="4">
    <location>
        <begin position="1"/>
        <end position="29"/>
    </location>
</feature>
<dbReference type="EMBL" id="JAFMPK010000019">
    <property type="protein sequence ID" value="MBO0607889.1"/>
    <property type="molecule type" value="Genomic_DNA"/>
</dbReference>
<protein>
    <submittedName>
        <fullName evidence="5">Extracellular solute-binding protein</fullName>
    </submittedName>
</protein>
<keyword evidence="6" id="KW-1185">Reference proteome</keyword>
<organism evidence="5 6">
    <name type="scientific">Myceligenerans salitolerans</name>
    <dbReference type="NCBI Taxonomy" id="1230528"/>
    <lineage>
        <taxon>Bacteria</taxon>
        <taxon>Bacillati</taxon>
        <taxon>Actinomycetota</taxon>
        <taxon>Actinomycetes</taxon>
        <taxon>Micrococcales</taxon>
        <taxon>Promicromonosporaceae</taxon>
        <taxon>Myceligenerans</taxon>
    </lineage>
</organism>
<dbReference type="PANTHER" id="PTHR30061:SF50">
    <property type="entry name" value="MALTOSE_MALTODEXTRIN-BINDING PERIPLASMIC PROTEIN"/>
    <property type="match status" value="1"/>
</dbReference>
<dbReference type="PROSITE" id="PS51257">
    <property type="entry name" value="PROKAR_LIPOPROTEIN"/>
    <property type="match status" value="1"/>
</dbReference>
<dbReference type="PANTHER" id="PTHR30061">
    <property type="entry name" value="MALTOSE-BINDING PERIPLASMIC PROTEIN"/>
    <property type="match status" value="1"/>
</dbReference>
<evidence type="ECO:0000256" key="1">
    <source>
        <dbReference type="ARBA" id="ARBA00008520"/>
    </source>
</evidence>
<name>A0ABS3I672_9MICO</name>
<keyword evidence="2" id="KW-0813">Transport</keyword>
<evidence type="ECO:0000256" key="3">
    <source>
        <dbReference type="ARBA" id="ARBA00022729"/>
    </source>
</evidence>
<evidence type="ECO:0000313" key="6">
    <source>
        <dbReference type="Proteomes" id="UP000664617"/>
    </source>
</evidence>
<keyword evidence="3 4" id="KW-0732">Signal</keyword>
<comment type="caution">
    <text evidence="5">The sequence shown here is derived from an EMBL/GenBank/DDBJ whole genome shotgun (WGS) entry which is preliminary data.</text>
</comment>
<evidence type="ECO:0000256" key="2">
    <source>
        <dbReference type="ARBA" id="ARBA00022448"/>
    </source>
</evidence>
<dbReference type="RefSeq" id="WP_207273808.1">
    <property type="nucleotide sequence ID" value="NZ_JAFMPK010000019.1"/>
</dbReference>
<sequence length="439" mass="46351">MKKSSRLLVVAATVAFAALAGCAPGPAGAGPSASGGDRPTTVRVWLAGQDTPQAAIDHLTRTFAREHPDVELLVERQSWNGLVEVLTERLSGGTHRVAPDVVEMGNTQSAALDAGGLLAPITPEQYEELGGDDLLPGFVEAGTYDGVRYALPYYAGSRVIFYSEQLLGDRPVPQTLDELVETAVSMRTAEFSGMWMPGRDWYSALPFIWENGGYVAERRDDGTWDAGFSSPGGIEGMRQVQRLMTAASNAPAGDDGTDLVQPFCAGVAGFVSAPTWMRWEIQAPEEPEDGGVPGCASTYGKDLRAIPLPGSEPGEVAPVFAGGSNIAMAEESPNPELAYEVMRIMLGDEYQTILAENGLIPGRRSLADAVDQSDPIAAAGVAAAQGARLTPATPKWGDIEDHGIIPAAFARLARGADPVTVAQDLDAQIESMLNWRVGG</sequence>
<dbReference type="Proteomes" id="UP000664617">
    <property type="component" value="Unassembled WGS sequence"/>
</dbReference>
<accession>A0ABS3I672</accession>
<dbReference type="SUPFAM" id="SSF53850">
    <property type="entry name" value="Periplasmic binding protein-like II"/>
    <property type="match status" value="1"/>
</dbReference>
<gene>
    <name evidence="5" type="ORF">J0911_02465</name>
</gene>
<evidence type="ECO:0000313" key="5">
    <source>
        <dbReference type="EMBL" id="MBO0607889.1"/>
    </source>
</evidence>
<evidence type="ECO:0000256" key="4">
    <source>
        <dbReference type="SAM" id="SignalP"/>
    </source>
</evidence>
<proteinExistence type="inferred from homology"/>